<dbReference type="SMART" id="SM00226">
    <property type="entry name" value="LMWPc"/>
    <property type="match status" value="1"/>
</dbReference>
<comment type="similarity">
    <text evidence="1">Belongs to the low molecular weight phosphotyrosine protein phosphatase family.</text>
</comment>
<dbReference type="Gene3D" id="3.40.50.2300">
    <property type="match status" value="1"/>
</dbReference>
<feature type="active site" evidence="4">
    <location>
        <position position="19"/>
    </location>
</feature>
<evidence type="ECO:0000256" key="4">
    <source>
        <dbReference type="PIRSR" id="PIRSR617867-1"/>
    </source>
</evidence>
<dbReference type="InterPro" id="IPR036196">
    <property type="entry name" value="Ptyr_pPase_sf"/>
</dbReference>
<accession>A0A3N4Z1K4</accession>
<comment type="caution">
    <text evidence="6">The sequence shown here is derived from an EMBL/GenBank/DDBJ whole genome shotgun (WGS) entry which is preliminary data.</text>
</comment>
<evidence type="ECO:0000313" key="7">
    <source>
        <dbReference type="Proteomes" id="UP000280726"/>
    </source>
</evidence>
<dbReference type="PANTHER" id="PTHR11717">
    <property type="entry name" value="LOW MOLECULAR WEIGHT PROTEIN TYROSINE PHOSPHATASE"/>
    <property type="match status" value="1"/>
</dbReference>
<evidence type="ECO:0000256" key="1">
    <source>
        <dbReference type="ARBA" id="ARBA00011063"/>
    </source>
</evidence>
<dbReference type="Proteomes" id="UP000280726">
    <property type="component" value="Unassembled WGS sequence"/>
</dbReference>
<dbReference type="AlphaFoldDB" id="A0A3N4Z1K4"/>
<evidence type="ECO:0000256" key="3">
    <source>
        <dbReference type="ARBA" id="ARBA00022912"/>
    </source>
</evidence>
<dbReference type="PANTHER" id="PTHR11717:SF31">
    <property type="entry name" value="LOW MOLECULAR WEIGHT PROTEIN-TYROSINE-PHOSPHATASE ETP-RELATED"/>
    <property type="match status" value="1"/>
</dbReference>
<gene>
    <name evidence="6" type="ORF">EDD32_0852</name>
</gene>
<organism evidence="6 7">
    <name type="scientific">Georgenia muralis</name>
    <dbReference type="NCBI Taxonomy" id="154117"/>
    <lineage>
        <taxon>Bacteria</taxon>
        <taxon>Bacillati</taxon>
        <taxon>Actinomycetota</taxon>
        <taxon>Actinomycetes</taxon>
        <taxon>Micrococcales</taxon>
        <taxon>Bogoriellaceae</taxon>
        <taxon>Georgenia</taxon>
    </lineage>
</organism>
<protein>
    <submittedName>
        <fullName evidence="6">Protein-tyrosine phosphatase</fullName>
    </submittedName>
</protein>
<evidence type="ECO:0000259" key="5">
    <source>
        <dbReference type="SMART" id="SM00226"/>
    </source>
</evidence>
<dbReference type="SUPFAM" id="SSF52788">
    <property type="entry name" value="Phosphotyrosine protein phosphatases I"/>
    <property type="match status" value="1"/>
</dbReference>
<dbReference type="RefSeq" id="WP_123914946.1">
    <property type="nucleotide sequence ID" value="NZ_RKRA01000001.1"/>
</dbReference>
<dbReference type="InterPro" id="IPR017867">
    <property type="entry name" value="Tyr_phospatase_low_mol_wt"/>
</dbReference>
<reference evidence="6 7" key="1">
    <citation type="submission" date="2018-11" db="EMBL/GenBank/DDBJ databases">
        <title>Sequencing the genomes of 1000 actinobacteria strains.</title>
        <authorList>
            <person name="Klenk H.-P."/>
        </authorList>
    </citation>
    <scope>NUCLEOTIDE SEQUENCE [LARGE SCALE GENOMIC DNA]</scope>
    <source>
        <strain evidence="6 7">DSM 14418</strain>
    </source>
</reference>
<dbReference type="InterPro" id="IPR050438">
    <property type="entry name" value="LMW_PTPase"/>
</dbReference>
<dbReference type="Pfam" id="PF01451">
    <property type="entry name" value="LMWPc"/>
    <property type="match status" value="1"/>
</dbReference>
<dbReference type="OrthoDB" id="9784339at2"/>
<feature type="domain" description="Phosphotyrosine protein phosphatase I" evidence="5">
    <location>
        <begin position="13"/>
        <end position="137"/>
    </location>
</feature>
<evidence type="ECO:0000313" key="6">
    <source>
        <dbReference type="EMBL" id="RPF26413.1"/>
    </source>
</evidence>
<proteinExistence type="inferred from homology"/>
<dbReference type="GO" id="GO:0004725">
    <property type="term" value="F:protein tyrosine phosphatase activity"/>
    <property type="evidence" value="ECO:0007669"/>
    <property type="project" value="InterPro"/>
</dbReference>
<keyword evidence="2" id="KW-0378">Hydrolase</keyword>
<keyword evidence="7" id="KW-1185">Reference proteome</keyword>
<evidence type="ECO:0000256" key="2">
    <source>
        <dbReference type="ARBA" id="ARBA00022801"/>
    </source>
</evidence>
<name>A0A3N4Z1K4_9MICO</name>
<keyword evidence="3" id="KW-0904">Protein phosphatase</keyword>
<dbReference type="PRINTS" id="PR00719">
    <property type="entry name" value="LMWPTPASE"/>
</dbReference>
<dbReference type="InterPro" id="IPR023485">
    <property type="entry name" value="Ptyr_pPase"/>
</dbReference>
<feature type="active site" evidence="4">
    <location>
        <position position="25"/>
    </location>
</feature>
<sequence length="200" mass="21744">MGRRALYDVNEEFTVLTVCTGNICRSPAVERLLRAELGTGSGIRVHSAGTGALVGEPIHHPVAGLLRDLSVDADAHEARRITEAMVREADLILALTREHRADVVELVPAAVRRTFTLREFARLAEQVDPAALAEAAGAEASPAERLAALLPLASAYRAQVDPSLDDVIDPFRRAPEVYQRSMDEIVPAVRIIADVVLERR</sequence>
<dbReference type="EMBL" id="RKRA01000001">
    <property type="protein sequence ID" value="RPF26413.1"/>
    <property type="molecule type" value="Genomic_DNA"/>
</dbReference>